<dbReference type="EMBL" id="HBGU01035800">
    <property type="protein sequence ID" value="CAD9461072.1"/>
    <property type="molecule type" value="Transcribed_RNA"/>
</dbReference>
<organism evidence="1">
    <name type="scientific">Haptolina brevifila</name>
    <dbReference type="NCBI Taxonomy" id="156173"/>
    <lineage>
        <taxon>Eukaryota</taxon>
        <taxon>Haptista</taxon>
        <taxon>Haptophyta</taxon>
        <taxon>Prymnesiophyceae</taxon>
        <taxon>Prymnesiales</taxon>
        <taxon>Prymnesiaceae</taxon>
        <taxon>Haptolina</taxon>
    </lineage>
</organism>
<name>A0A7S2DQ48_9EUKA</name>
<sequence>MLPRHRNFASLVSEQIPQEPVANARSLCEEPLLQEPKFCREALELLELVLYNATKSLPGPDERLRSYCKAFKVAGSEDSLRSHVLQCAAIGDVPLKQLRSLYELIEGLVADAVLPTLPDRFRVPLPSVELADRACRELGKKVIQHSVDGDPVAEAAAIRAGCLRLESPLKRFINRELKPSSILSDAYLDTSLGEFVQYRPDFPWTMGDEVTDEEMDAAFPSDGDPSLAGSEPLRLKHTYALWAELRRRSGRDDN</sequence>
<gene>
    <name evidence="1" type="ORF">CBRE1094_LOCUS19647</name>
</gene>
<dbReference type="AlphaFoldDB" id="A0A7S2DQ48"/>
<reference evidence="1" key="1">
    <citation type="submission" date="2021-01" db="EMBL/GenBank/DDBJ databases">
        <authorList>
            <person name="Corre E."/>
            <person name="Pelletier E."/>
            <person name="Niang G."/>
            <person name="Scheremetjew M."/>
            <person name="Finn R."/>
            <person name="Kale V."/>
            <person name="Holt S."/>
            <person name="Cochrane G."/>
            <person name="Meng A."/>
            <person name="Brown T."/>
            <person name="Cohen L."/>
        </authorList>
    </citation>
    <scope>NUCLEOTIDE SEQUENCE</scope>
    <source>
        <strain evidence="1">UTEX LB 985</strain>
    </source>
</reference>
<accession>A0A7S2DQ48</accession>
<proteinExistence type="predicted"/>
<protein>
    <submittedName>
        <fullName evidence="1">Uncharacterized protein</fullName>
    </submittedName>
</protein>
<evidence type="ECO:0000313" key="1">
    <source>
        <dbReference type="EMBL" id="CAD9461072.1"/>
    </source>
</evidence>